<sequence length="580" mass="63509">MRLSLAPTIFSTLALSWNIAAADSRCLRQSDFDTGTYHITTPGDYKLCSDVFFGPGKPDLSTATDEEIALAFDPAFVAALAVEASDVTLDLNGYTIQQDPLHALLQRRSFTVIELDSDLRNIQIKGPGKVGLSSQHGVYGVNNQGVSIENVDFSDFEIAAVALENVEGLTIKDSRVLQNRRDLPVLASFSVATRILPYVKALKESEADYTMILSGTQTTATEVYANLIISVANVYRDVMSTGFINEDSHPDEFNLFNNPHHITDAHCYAFFVHGDGNSSTSRNVVIENNDIRNVQCFTNEAPSIVINEVVQNDANGAAVQLVNTFNNEWIATDEEMRYTGNVVSNAQIMVAKAIQEGILQNNPALPTHKNSIDPQMIAWAEDPTKTLDPNFRCSGASMYRVMIRVEDTAGFAIKDNTIDNAFVVTSSAIATSDESNVFVPEGAAWKCSSYDFGKSVIDRREQPVGLSGISIVSIGSHQSFDLDIDYSSIIRSNSITNLNSQHAPLIIGIDVQQVLGDVILQDNVVDLADRTGGNPSDPYISCRTWKCDNVVNENNIFIQEPVYLSSDSPLYESTTSLKLR</sequence>
<comment type="caution">
    <text evidence="2">The sequence shown here is derived from an EMBL/GenBank/DDBJ whole genome shotgun (WGS) entry which is preliminary data.</text>
</comment>
<dbReference type="InterPro" id="IPR011050">
    <property type="entry name" value="Pectin_lyase_fold/virulence"/>
</dbReference>
<proteinExistence type="predicted"/>
<dbReference type="EMBL" id="JABMIG020000055">
    <property type="protein sequence ID" value="KAL3797384.1"/>
    <property type="molecule type" value="Genomic_DNA"/>
</dbReference>
<reference evidence="2 3" key="1">
    <citation type="journal article" date="2020" name="G3 (Bethesda)">
        <title>Improved Reference Genome for Cyclotella cryptica CCMP332, a Model for Cell Wall Morphogenesis, Salinity Adaptation, and Lipid Production in Diatoms (Bacillariophyta).</title>
        <authorList>
            <person name="Roberts W.R."/>
            <person name="Downey K.M."/>
            <person name="Ruck E.C."/>
            <person name="Traller J.C."/>
            <person name="Alverson A.J."/>
        </authorList>
    </citation>
    <scope>NUCLEOTIDE SEQUENCE [LARGE SCALE GENOMIC DNA]</scope>
    <source>
        <strain evidence="2 3">CCMP332</strain>
    </source>
</reference>
<accession>A0ABD3QBR1</accession>
<keyword evidence="1" id="KW-0732">Signal</keyword>
<dbReference type="AlphaFoldDB" id="A0ABD3QBR1"/>
<name>A0ABD3QBR1_9STRA</name>
<feature type="chain" id="PRO_5044803123" description="Right handed beta helix domain-containing protein" evidence="1">
    <location>
        <begin position="23"/>
        <end position="580"/>
    </location>
</feature>
<evidence type="ECO:0000256" key="1">
    <source>
        <dbReference type="SAM" id="SignalP"/>
    </source>
</evidence>
<feature type="signal peptide" evidence="1">
    <location>
        <begin position="1"/>
        <end position="22"/>
    </location>
</feature>
<feature type="non-terminal residue" evidence="2">
    <location>
        <position position="580"/>
    </location>
</feature>
<dbReference type="SUPFAM" id="SSF51126">
    <property type="entry name" value="Pectin lyase-like"/>
    <property type="match status" value="1"/>
</dbReference>
<protein>
    <recommendedName>
        <fullName evidence="4">Right handed beta helix domain-containing protein</fullName>
    </recommendedName>
</protein>
<keyword evidence="3" id="KW-1185">Reference proteome</keyword>
<evidence type="ECO:0000313" key="3">
    <source>
        <dbReference type="Proteomes" id="UP001516023"/>
    </source>
</evidence>
<organism evidence="2 3">
    <name type="scientific">Cyclotella cryptica</name>
    <dbReference type="NCBI Taxonomy" id="29204"/>
    <lineage>
        <taxon>Eukaryota</taxon>
        <taxon>Sar</taxon>
        <taxon>Stramenopiles</taxon>
        <taxon>Ochrophyta</taxon>
        <taxon>Bacillariophyta</taxon>
        <taxon>Coscinodiscophyceae</taxon>
        <taxon>Thalassiosirophycidae</taxon>
        <taxon>Stephanodiscales</taxon>
        <taxon>Stephanodiscaceae</taxon>
        <taxon>Cyclotella</taxon>
    </lineage>
</organism>
<dbReference type="Proteomes" id="UP001516023">
    <property type="component" value="Unassembled WGS sequence"/>
</dbReference>
<gene>
    <name evidence="2" type="ORF">HJC23_010510</name>
</gene>
<evidence type="ECO:0000313" key="2">
    <source>
        <dbReference type="EMBL" id="KAL3797384.1"/>
    </source>
</evidence>
<evidence type="ECO:0008006" key="4">
    <source>
        <dbReference type="Google" id="ProtNLM"/>
    </source>
</evidence>